<dbReference type="PROSITE" id="PS51257">
    <property type="entry name" value="PROKAR_LIPOPROTEIN"/>
    <property type="match status" value="1"/>
</dbReference>
<accession>A0A3B1C252</accession>
<dbReference type="Gene3D" id="2.40.10.500">
    <property type="match status" value="1"/>
</dbReference>
<proteinExistence type="predicted"/>
<gene>
    <name evidence="2" type="ORF">MNBD_IGNAVI01-2628</name>
</gene>
<evidence type="ECO:0008006" key="3">
    <source>
        <dbReference type="Google" id="ProtNLM"/>
    </source>
</evidence>
<dbReference type="SUPFAM" id="SSF101898">
    <property type="entry name" value="NHL repeat"/>
    <property type="match status" value="1"/>
</dbReference>
<dbReference type="EMBL" id="UOGD01000270">
    <property type="protein sequence ID" value="VAX24269.1"/>
    <property type="molecule type" value="Genomic_DNA"/>
</dbReference>
<dbReference type="InterPro" id="IPR001258">
    <property type="entry name" value="NHL_repeat"/>
</dbReference>
<dbReference type="Gene3D" id="2.120.10.30">
    <property type="entry name" value="TolB, C-terminal domain"/>
    <property type="match status" value="3"/>
</dbReference>
<dbReference type="InterPro" id="IPR011042">
    <property type="entry name" value="6-blade_b-propeller_TolB-like"/>
</dbReference>
<protein>
    <recommendedName>
        <fullName evidence="3">NHL repeat domain protein</fullName>
    </recommendedName>
</protein>
<dbReference type="PROSITE" id="PS51125">
    <property type="entry name" value="NHL"/>
    <property type="match status" value="1"/>
</dbReference>
<keyword evidence="1" id="KW-0677">Repeat</keyword>
<dbReference type="AlphaFoldDB" id="A0A3B1C252"/>
<evidence type="ECO:0000256" key="1">
    <source>
        <dbReference type="ARBA" id="ARBA00022737"/>
    </source>
</evidence>
<dbReference type="Pfam" id="PF01436">
    <property type="entry name" value="NHL"/>
    <property type="match status" value="3"/>
</dbReference>
<evidence type="ECO:0000313" key="2">
    <source>
        <dbReference type="EMBL" id="VAX24269.1"/>
    </source>
</evidence>
<dbReference type="PANTHER" id="PTHR46388:SF2">
    <property type="entry name" value="NHL REPEAT-CONTAINING PROTEIN 2"/>
    <property type="match status" value="1"/>
</dbReference>
<dbReference type="PANTHER" id="PTHR46388">
    <property type="entry name" value="NHL REPEAT-CONTAINING PROTEIN 2"/>
    <property type="match status" value="1"/>
</dbReference>
<organism evidence="2">
    <name type="scientific">hydrothermal vent metagenome</name>
    <dbReference type="NCBI Taxonomy" id="652676"/>
    <lineage>
        <taxon>unclassified sequences</taxon>
        <taxon>metagenomes</taxon>
        <taxon>ecological metagenomes</taxon>
    </lineage>
</organism>
<reference evidence="2" key="1">
    <citation type="submission" date="2018-06" db="EMBL/GenBank/DDBJ databases">
        <authorList>
            <person name="Zhirakovskaya E."/>
        </authorList>
    </citation>
    <scope>NUCLEOTIDE SEQUENCE</scope>
</reference>
<sequence>MKRLIVVLFGLLFFISACGIEKTNTMKLAAGSGNAGFKDGNPADLNKPIRLAPYTDSLIVFADINNHAIRIATLNGNVTTIAGGPDKKGYQDGPADKAKFNSPHGVAYDKVNDIIYVAEAGNHDIRVISKNADGKFVVSTLTGVPGKAGFRDGPADSAKFISPHAVAIDDNGGILVADIGNARVRLIKDGVVSTVAGTGEAGTKDGKPSEATFKYVMDIVPFGNIIYVADAGSHQIRKIVPGKEVTTLSLKDTLSTPHGIAIDSEGNIYIADMGTHRILEVYPDGKVKAIAGTGKLGHGLLELNKPAAVLVHAGYLWIADLNNHQIKVLEFQK</sequence>
<name>A0A3B1C252_9ZZZZ</name>